<dbReference type="SUPFAM" id="SSF52096">
    <property type="entry name" value="ClpP/crotonase"/>
    <property type="match status" value="1"/>
</dbReference>
<protein>
    <submittedName>
        <fullName evidence="1">Uncharacterized protein</fullName>
    </submittedName>
</protein>
<evidence type="ECO:0000313" key="1">
    <source>
        <dbReference type="EMBL" id="OHA25708.1"/>
    </source>
</evidence>
<accession>A0A1G2MPA0</accession>
<name>A0A1G2MPA0_9BACT</name>
<dbReference type="InterPro" id="IPR029045">
    <property type="entry name" value="ClpP/crotonase-like_dom_sf"/>
</dbReference>
<proteinExistence type="predicted"/>
<comment type="caution">
    <text evidence="1">The sequence shown here is derived from an EMBL/GenBank/DDBJ whole genome shotgun (WGS) entry which is preliminary data.</text>
</comment>
<dbReference type="AlphaFoldDB" id="A0A1G2MPA0"/>
<reference evidence="1 2" key="1">
    <citation type="journal article" date="2016" name="Nat. Commun.">
        <title>Thousands of microbial genomes shed light on interconnected biogeochemical processes in an aquifer system.</title>
        <authorList>
            <person name="Anantharaman K."/>
            <person name="Brown C.T."/>
            <person name="Hug L.A."/>
            <person name="Sharon I."/>
            <person name="Castelle C.J."/>
            <person name="Probst A.J."/>
            <person name="Thomas B.C."/>
            <person name="Singh A."/>
            <person name="Wilkins M.J."/>
            <person name="Karaoz U."/>
            <person name="Brodie E.L."/>
            <person name="Williams K.H."/>
            <person name="Hubbard S.S."/>
            <person name="Banfield J.F."/>
        </authorList>
    </citation>
    <scope>NUCLEOTIDE SEQUENCE [LARGE SCALE GENOMIC DNA]</scope>
</reference>
<evidence type="ECO:0000313" key="2">
    <source>
        <dbReference type="Proteomes" id="UP000177943"/>
    </source>
</evidence>
<gene>
    <name evidence="1" type="ORF">A3D56_00860</name>
</gene>
<dbReference type="EMBL" id="MHRP01000047">
    <property type="protein sequence ID" value="OHA25708.1"/>
    <property type="molecule type" value="Genomic_DNA"/>
</dbReference>
<sequence length="174" mass="19373">MKPVVLVHGFLTAKRLENIWREIKRYRDLDQIAGSPDTEIGLVIASEGGRAKKTIELIEKIKRDNIYLTAKIYQAESAAALLALAATEREIVQHGVFSIHLGAVTIESCDLAGRGKIPRARLSELKTVRQTAFDLLKLSGFPERGPFMDSLIARNRLALNPEECLELGLVQRII</sequence>
<dbReference type="Gene3D" id="3.90.226.10">
    <property type="entry name" value="2-enoyl-CoA Hydratase, Chain A, domain 1"/>
    <property type="match status" value="1"/>
</dbReference>
<organism evidence="1 2">
    <name type="scientific">Candidatus Taylorbacteria bacterium RIFCSPHIGHO2_02_FULL_45_35</name>
    <dbReference type="NCBI Taxonomy" id="1802311"/>
    <lineage>
        <taxon>Bacteria</taxon>
        <taxon>Candidatus Tayloriibacteriota</taxon>
    </lineage>
</organism>
<dbReference type="Proteomes" id="UP000177943">
    <property type="component" value="Unassembled WGS sequence"/>
</dbReference>